<evidence type="ECO:0000259" key="29">
    <source>
        <dbReference type="Pfam" id="PF00441"/>
    </source>
</evidence>
<evidence type="ECO:0000256" key="8">
    <source>
        <dbReference type="ARBA" id="ARBA00022799"/>
    </source>
</evidence>
<evidence type="ECO:0000256" key="12">
    <source>
        <dbReference type="ARBA" id="ARBA00022990"/>
    </source>
</evidence>
<dbReference type="InterPro" id="IPR049448">
    <property type="entry name" value="ACAD9/ACADV-like_C"/>
</dbReference>
<evidence type="ECO:0000256" key="21">
    <source>
        <dbReference type="ARBA" id="ARBA00047893"/>
    </source>
</evidence>
<keyword evidence="16" id="KW-0472">Membrane</keyword>
<evidence type="ECO:0000256" key="4">
    <source>
        <dbReference type="ARBA" id="ARBA00009347"/>
    </source>
</evidence>
<dbReference type="InterPro" id="IPR036250">
    <property type="entry name" value="AcylCo_DH-like_C"/>
</dbReference>
<dbReference type="GO" id="GO:0006631">
    <property type="term" value="P:fatty acid metabolic process"/>
    <property type="evidence" value="ECO:0007669"/>
    <property type="project" value="UniProtKB-KW"/>
</dbReference>
<dbReference type="CDD" id="cd01161">
    <property type="entry name" value="VLCAD"/>
    <property type="match status" value="1"/>
</dbReference>
<dbReference type="FunFam" id="1.20.140.10:FF:000008">
    <property type="entry name" value="acyl-CoA dehydrogenase family member 9, mitochondrial"/>
    <property type="match status" value="1"/>
</dbReference>
<evidence type="ECO:0000256" key="7">
    <source>
        <dbReference type="ARBA" id="ARBA00022792"/>
    </source>
</evidence>
<dbReference type="InterPro" id="IPR006089">
    <property type="entry name" value="Acyl-CoA_DH_CS"/>
</dbReference>
<dbReference type="EC" id="1.3.8.9" evidence="17"/>
<evidence type="ECO:0000256" key="16">
    <source>
        <dbReference type="ARBA" id="ARBA00023136"/>
    </source>
</evidence>
<evidence type="ECO:0000313" key="33">
    <source>
        <dbReference type="EMBL" id="GFG31377.1"/>
    </source>
</evidence>
<dbReference type="PANTHER" id="PTHR43884:SF11">
    <property type="entry name" value="VERY LONG-CHAIN SPECIFIC ACYL-COA DEHYDROGENASE, MITOCHONDRIAL"/>
    <property type="match status" value="1"/>
</dbReference>
<dbReference type="EMBL" id="BLKM01000304">
    <property type="protein sequence ID" value="GFG31377.1"/>
    <property type="molecule type" value="Genomic_DNA"/>
</dbReference>
<comment type="catalytic activity">
    <reaction evidence="27">
        <text>octadecanoyl-CoA + oxidized [electron-transfer flavoprotein] + H(+) = (2E)-octadecenoyl-CoA + reduced [electron-transfer flavoprotein]</text>
        <dbReference type="Rhea" id="RHEA:47240"/>
        <dbReference type="Rhea" id="RHEA-COMP:10685"/>
        <dbReference type="Rhea" id="RHEA-COMP:10686"/>
        <dbReference type="ChEBI" id="CHEBI:15378"/>
        <dbReference type="ChEBI" id="CHEBI:57394"/>
        <dbReference type="ChEBI" id="CHEBI:57692"/>
        <dbReference type="ChEBI" id="CHEBI:58307"/>
        <dbReference type="ChEBI" id="CHEBI:71412"/>
    </reaction>
    <physiologicalReaction direction="left-to-right" evidence="27">
        <dbReference type="Rhea" id="RHEA:47241"/>
    </physiologicalReaction>
</comment>
<evidence type="ECO:0000256" key="11">
    <source>
        <dbReference type="ARBA" id="ARBA00022946"/>
    </source>
</evidence>
<evidence type="ECO:0000256" key="14">
    <source>
        <dbReference type="ARBA" id="ARBA00023098"/>
    </source>
</evidence>
<evidence type="ECO:0000256" key="28">
    <source>
        <dbReference type="RuleBase" id="RU362125"/>
    </source>
</evidence>
<evidence type="ECO:0000256" key="18">
    <source>
        <dbReference type="ARBA" id="ARBA00040902"/>
    </source>
</evidence>
<keyword evidence="12" id="KW-0007">Acetylation</keyword>
<evidence type="ECO:0000256" key="26">
    <source>
        <dbReference type="ARBA" id="ARBA00049140"/>
    </source>
</evidence>
<comment type="catalytic activity">
    <reaction evidence="24">
        <text>tetradecanoyl-CoA + oxidized [electron-transfer flavoprotein] + H(+) = (2E)-tetradecenoyl-CoA + reduced [electron-transfer flavoprotein]</text>
        <dbReference type="Rhea" id="RHEA:47316"/>
        <dbReference type="Rhea" id="RHEA-COMP:10685"/>
        <dbReference type="Rhea" id="RHEA-COMP:10686"/>
        <dbReference type="ChEBI" id="CHEBI:15378"/>
        <dbReference type="ChEBI" id="CHEBI:57385"/>
        <dbReference type="ChEBI" id="CHEBI:57692"/>
        <dbReference type="ChEBI" id="CHEBI:58307"/>
        <dbReference type="ChEBI" id="CHEBI:61405"/>
    </reaction>
    <physiologicalReaction direction="left-to-right" evidence="24">
        <dbReference type="Rhea" id="RHEA:47317"/>
    </physiologicalReaction>
</comment>
<protein>
    <recommendedName>
        <fullName evidence="18">Very long-chain specific acyl-CoA dehydrogenase, mitochondrial</fullName>
        <ecNumber evidence="17">1.3.8.9</ecNumber>
    </recommendedName>
</protein>
<feature type="domain" description="Acyl-CoA oxidase/dehydrogenase middle" evidence="30">
    <location>
        <begin position="139"/>
        <end position="241"/>
    </location>
</feature>
<evidence type="ECO:0000256" key="9">
    <source>
        <dbReference type="ARBA" id="ARBA00022827"/>
    </source>
</evidence>
<dbReference type="InterPro" id="IPR009075">
    <property type="entry name" value="AcylCo_DH/oxidase_C"/>
</dbReference>
<dbReference type="PROSITE" id="PS00073">
    <property type="entry name" value="ACYL_COA_DH_2"/>
    <property type="match status" value="1"/>
</dbReference>
<dbReference type="InterPro" id="IPR046373">
    <property type="entry name" value="Acyl-CoA_Oxase/DH_mid-dom_sf"/>
</dbReference>
<reference evidence="34" key="1">
    <citation type="submission" date="2020-01" db="EMBL/GenBank/DDBJ databases">
        <title>Draft genome sequence of the Termite Coptotermes fromosanus.</title>
        <authorList>
            <person name="Itakura S."/>
            <person name="Yosikawa Y."/>
            <person name="Umezawa K."/>
        </authorList>
    </citation>
    <scope>NUCLEOTIDE SEQUENCE [LARGE SCALE GENOMIC DNA]</scope>
</reference>
<keyword evidence="11" id="KW-0809">Transit peptide</keyword>
<keyword evidence="9 28" id="KW-0274">FAD</keyword>
<dbReference type="AlphaFoldDB" id="A0A6L2PMX3"/>
<comment type="catalytic activity">
    <reaction evidence="25">
        <text>a very-long-chain 2,3-saturated fatty acyl-CoA + oxidized [electron-transfer flavoprotein] + H(+) = a very-long-chain (2E)-enoyl-CoA + reduced [electron-transfer flavoprotein]</text>
        <dbReference type="Rhea" id="RHEA:19181"/>
        <dbReference type="Rhea" id="RHEA-COMP:10685"/>
        <dbReference type="Rhea" id="RHEA-COMP:10686"/>
        <dbReference type="ChEBI" id="CHEBI:15378"/>
        <dbReference type="ChEBI" id="CHEBI:57692"/>
        <dbReference type="ChEBI" id="CHEBI:58307"/>
        <dbReference type="ChEBI" id="CHEBI:83724"/>
        <dbReference type="ChEBI" id="CHEBI:83728"/>
        <dbReference type="EC" id="1.3.8.9"/>
    </reaction>
    <physiologicalReaction direction="left-to-right" evidence="25">
        <dbReference type="Rhea" id="RHEA:19182"/>
    </physiologicalReaction>
</comment>
<dbReference type="GO" id="GO:0005743">
    <property type="term" value="C:mitochondrial inner membrane"/>
    <property type="evidence" value="ECO:0007669"/>
    <property type="project" value="UniProtKB-SubCell"/>
</dbReference>
<evidence type="ECO:0000256" key="10">
    <source>
        <dbReference type="ARBA" id="ARBA00022832"/>
    </source>
</evidence>
<feature type="domain" description="ACAD9/ACADV-like C-terminal" evidence="32">
    <location>
        <begin position="462"/>
        <end position="575"/>
    </location>
</feature>
<dbReference type="OrthoDB" id="2588832at2759"/>
<comment type="caution">
    <text evidence="33">The sequence shown here is derived from an EMBL/GenBank/DDBJ whole genome shotgun (WGS) entry which is preliminary data.</text>
</comment>
<evidence type="ECO:0000313" key="34">
    <source>
        <dbReference type="Proteomes" id="UP000502823"/>
    </source>
</evidence>
<comment type="function">
    <text evidence="19">Very long-chain specific acyl-CoA dehydrogenase is one of the acyl-CoA dehydrogenases that catalyze the first step of mitochondrial fatty acid beta-oxidation, an aerobic process breaking down fatty acids into acetyl-CoA and allowing the production of energy from fats. The first step of fatty acid beta-oxidation consists in the removal of one hydrogen from C-2 and C-3 of the straight-chain fatty acyl-CoA thioester, resulting in the formation of trans-2-enoyl-CoA. Among the different mitochondrial acyl-CoA dehydrogenases, very long-chain specific acyl-CoA dehydrogenase acts specifically on acyl-CoAs with saturated 12 to 24 carbons long primary chains.</text>
</comment>
<keyword evidence="10" id="KW-0276">Fatty acid metabolism</keyword>
<comment type="catalytic activity">
    <reaction evidence="21">
        <text>dodecanoyl-CoA + oxidized [electron-transfer flavoprotein] + H(+) = (2E)-dodecenoyl-CoA + reduced [electron-transfer flavoprotein]</text>
        <dbReference type="Rhea" id="RHEA:47296"/>
        <dbReference type="Rhea" id="RHEA-COMP:10685"/>
        <dbReference type="Rhea" id="RHEA-COMP:10686"/>
        <dbReference type="ChEBI" id="CHEBI:15378"/>
        <dbReference type="ChEBI" id="CHEBI:57330"/>
        <dbReference type="ChEBI" id="CHEBI:57375"/>
        <dbReference type="ChEBI" id="CHEBI:57692"/>
        <dbReference type="ChEBI" id="CHEBI:58307"/>
    </reaction>
    <physiologicalReaction direction="left-to-right" evidence="21">
        <dbReference type="Rhea" id="RHEA:47297"/>
    </physiologicalReaction>
</comment>
<evidence type="ECO:0000256" key="6">
    <source>
        <dbReference type="ARBA" id="ARBA00022630"/>
    </source>
</evidence>
<evidence type="ECO:0000256" key="3">
    <source>
        <dbReference type="ARBA" id="ARBA00005198"/>
    </source>
</evidence>
<keyword evidence="5" id="KW-0597">Phosphoprotein</keyword>
<dbReference type="Gene3D" id="2.40.110.10">
    <property type="entry name" value="Butyryl-CoA Dehydrogenase, subunit A, domain 2"/>
    <property type="match status" value="1"/>
</dbReference>
<dbReference type="GO" id="GO:0050660">
    <property type="term" value="F:flavin adenine dinucleotide binding"/>
    <property type="evidence" value="ECO:0007669"/>
    <property type="project" value="InterPro"/>
</dbReference>
<dbReference type="SUPFAM" id="SSF47203">
    <property type="entry name" value="Acyl-CoA dehydrogenase C-terminal domain-like"/>
    <property type="match status" value="2"/>
</dbReference>
<comment type="catalytic activity">
    <reaction evidence="22">
        <text>oxidized [electron-transfer flavoprotein] + hexadecanoyl-CoA + H(+) = (2E)-hexadecenoyl-CoA + reduced [electron-transfer flavoprotein]</text>
        <dbReference type="Rhea" id="RHEA:43448"/>
        <dbReference type="Rhea" id="RHEA-COMP:10685"/>
        <dbReference type="Rhea" id="RHEA-COMP:10686"/>
        <dbReference type="ChEBI" id="CHEBI:15378"/>
        <dbReference type="ChEBI" id="CHEBI:57379"/>
        <dbReference type="ChEBI" id="CHEBI:57692"/>
        <dbReference type="ChEBI" id="CHEBI:58307"/>
        <dbReference type="ChEBI" id="CHEBI:61526"/>
    </reaction>
    <physiologicalReaction direction="left-to-right" evidence="22">
        <dbReference type="Rhea" id="RHEA:43449"/>
    </physiologicalReaction>
</comment>
<dbReference type="Proteomes" id="UP000502823">
    <property type="component" value="Unassembled WGS sequence"/>
</dbReference>
<keyword evidence="15" id="KW-0496">Mitochondrion</keyword>
<evidence type="ECO:0000259" key="30">
    <source>
        <dbReference type="Pfam" id="PF02770"/>
    </source>
</evidence>
<dbReference type="GO" id="GO:0000062">
    <property type="term" value="F:fatty-acyl-CoA binding"/>
    <property type="evidence" value="ECO:0007669"/>
    <property type="project" value="TreeGrafter"/>
</dbReference>
<dbReference type="PANTHER" id="PTHR43884">
    <property type="entry name" value="ACYL-COA DEHYDROGENASE"/>
    <property type="match status" value="1"/>
</dbReference>
<dbReference type="PROSITE" id="PS00072">
    <property type="entry name" value="ACYL_COA_DH_1"/>
    <property type="match status" value="1"/>
</dbReference>
<keyword evidence="14" id="KW-0443">Lipid metabolism</keyword>
<evidence type="ECO:0000256" key="5">
    <source>
        <dbReference type="ARBA" id="ARBA00022553"/>
    </source>
</evidence>
<dbReference type="FunFam" id="1.10.540.10:FF:000001">
    <property type="entry name" value="Very long-chain-specific acyl-CoA dehydrogenase, mitochondrial"/>
    <property type="match status" value="1"/>
</dbReference>
<comment type="catalytic activity">
    <reaction evidence="26">
        <text>eicosanoyl-CoA + oxidized [electron-transfer flavoprotein] + H(+) = (2E)-eicosenoyl-CoA + reduced [electron-transfer flavoprotein]</text>
        <dbReference type="Rhea" id="RHEA:47236"/>
        <dbReference type="Rhea" id="RHEA-COMP:10685"/>
        <dbReference type="Rhea" id="RHEA-COMP:10686"/>
        <dbReference type="ChEBI" id="CHEBI:15378"/>
        <dbReference type="ChEBI" id="CHEBI:57380"/>
        <dbReference type="ChEBI" id="CHEBI:57692"/>
        <dbReference type="ChEBI" id="CHEBI:58307"/>
        <dbReference type="ChEBI" id="CHEBI:74691"/>
    </reaction>
    <physiologicalReaction direction="left-to-right" evidence="26">
        <dbReference type="Rhea" id="RHEA:47237"/>
    </physiologicalReaction>
</comment>
<proteinExistence type="inferred from homology"/>
<dbReference type="Gene3D" id="1.10.540.10">
    <property type="entry name" value="Acyl-CoA dehydrogenase/oxidase, N-terminal domain"/>
    <property type="match status" value="1"/>
</dbReference>
<evidence type="ECO:0000259" key="32">
    <source>
        <dbReference type="Pfam" id="PF21343"/>
    </source>
</evidence>
<keyword evidence="13 28" id="KW-0560">Oxidoreductase</keyword>
<dbReference type="Pfam" id="PF02771">
    <property type="entry name" value="Acyl-CoA_dh_N"/>
    <property type="match status" value="1"/>
</dbReference>
<gene>
    <name evidence="33" type="ORF">Cfor_07738</name>
</gene>
<feature type="domain" description="Acyl-CoA dehydrogenase/oxidase C-terminal" evidence="29">
    <location>
        <begin position="253"/>
        <end position="399"/>
    </location>
</feature>
<dbReference type="Pfam" id="PF02770">
    <property type="entry name" value="Acyl-CoA_dh_M"/>
    <property type="match status" value="1"/>
</dbReference>
<dbReference type="GO" id="GO:0017099">
    <property type="term" value="F:very-long-chain fatty acyl-CoA dehydrogenase activity"/>
    <property type="evidence" value="ECO:0007669"/>
    <property type="project" value="UniProtKB-EC"/>
</dbReference>
<dbReference type="FunFam" id="2.40.110.10:FF:000006">
    <property type="entry name" value="very long-chain specific acyl-CoA dehydrogenase, mitochondrial"/>
    <property type="match status" value="1"/>
</dbReference>
<evidence type="ECO:0000256" key="17">
    <source>
        <dbReference type="ARBA" id="ARBA00039034"/>
    </source>
</evidence>
<evidence type="ECO:0000256" key="20">
    <source>
        <dbReference type="ARBA" id="ARBA00046812"/>
    </source>
</evidence>
<evidence type="ECO:0000256" key="1">
    <source>
        <dbReference type="ARBA" id="ARBA00001974"/>
    </source>
</evidence>
<dbReference type="InterPro" id="IPR009100">
    <property type="entry name" value="AcylCoA_DH/oxidase_NM_dom_sf"/>
</dbReference>
<dbReference type="InterPro" id="IPR013786">
    <property type="entry name" value="AcylCoA_DH/ox_N"/>
</dbReference>
<comment type="subcellular location">
    <subcellularLocation>
        <location evidence="2">Mitochondrion inner membrane</location>
        <topology evidence="2">Peripheral membrane protein</topology>
    </subcellularLocation>
</comment>
<keyword evidence="8" id="KW-0702">S-nitrosylation</keyword>
<keyword evidence="7" id="KW-0999">Mitochondrion inner membrane</keyword>
<evidence type="ECO:0000256" key="15">
    <source>
        <dbReference type="ARBA" id="ARBA00023128"/>
    </source>
</evidence>
<evidence type="ECO:0000256" key="23">
    <source>
        <dbReference type="ARBA" id="ARBA00048086"/>
    </source>
</evidence>
<sequence>MNLFRGVVETAQVFPFPQVLNEEQKDNLKMLIDPTARFFEEVNDPAKNDALEAVEPQSLEGLWELGAFGLQVPQDLGGLGLSNTQYSRLVEIVGSHDLGVGITLGAHQSIGFKGILLFGTPEQKAKYLPRVTTGKEMAAFCLTEPSSGSDAGSIRSRAILSPDGKHYILNGSKIWISNGGLAEIMTVFAQTPVLDEKTGMERDKVTAFIVERSFGGVTSGPPEKKMGIKASNTAEVYYEDVKIPIENVLGGVGQGFKVAMNILNNGRFGMAACLAGTMRAVTKKAVDHATTRLQFGRRIDSFGTIQEKLARMSTLQYVTESLAYMISGNMDSGSTDFHLEAAISKVFASEAAWTVTDEAIQILGGMGFMKECGLERVMRDLRIFRIFEGTNDILRLFVALTGIQFAGAHLRELQKAFKNPAANLGLIFEEATKRAIRSVGLGSPPSLADYVHPNLSSSAALAAKACYQSIQSFGQAVEGTLIKYGRGVVEEQFVLNRLASAAIDTYTMIVVLSRATLALQSGLPSAHHQELMTKVWCSEAAERVAQNLGSLRSDRTLENFSTLSAIAKHVCENGGLVHINPLNF</sequence>
<comment type="cofactor">
    <cofactor evidence="1 28">
        <name>FAD</name>
        <dbReference type="ChEBI" id="CHEBI:57692"/>
    </cofactor>
</comment>
<organism evidence="33 34">
    <name type="scientific">Coptotermes formosanus</name>
    <name type="common">Formosan subterranean termite</name>
    <dbReference type="NCBI Taxonomy" id="36987"/>
    <lineage>
        <taxon>Eukaryota</taxon>
        <taxon>Metazoa</taxon>
        <taxon>Ecdysozoa</taxon>
        <taxon>Arthropoda</taxon>
        <taxon>Hexapoda</taxon>
        <taxon>Insecta</taxon>
        <taxon>Pterygota</taxon>
        <taxon>Neoptera</taxon>
        <taxon>Polyneoptera</taxon>
        <taxon>Dictyoptera</taxon>
        <taxon>Blattodea</taxon>
        <taxon>Blattoidea</taxon>
        <taxon>Termitoidae</taxon>
        <taxon>Rhinotermitidae</taxon>
        <taxon>Coptotermes</taxon>
    </lineage>
</organism>
<dbReference type="InterPro" id="IPR006091">
    <property type="entry name" value="Acyl-CoA_Oxase/DH_mid-dom"/>
</dbReference>
<evidence type="ECO:0000256" key="24">
    <source>
        <dbReference type="ARBA" id="ARBA00049038"/>
    </source>
</evidence>
<comment type="pathway">
    <text evidence="3">Lipid metabolism; mitochondrial fatty acid beta-oxidation.</text>
</comment>
<comment type="subunit">
    <text evidence="20">Homodimer. Homodimerizes after import into the mitochondrion.</text>
</comment>
<keyword evidence="34" id="KW-1185">Reference proteome</keyword>
<dbReference type="SUPFAM" id="SSF56645">
    <property type="entry name" value="Acyl-CoA dehydrogenase NM domain-like"/>
    <property type="match status" value="1"/>
</dbReference>
<dbReference type="Pfam" id="PF21343">
    <property type="entry name" value="ACAD9-ACADV_C"/>
    <property type="match status" value="1"/>
</dbReference>
<keyword evidence="6 28" id="KW-0285">Flavoprotein</keyword>
<comment type="catalytic activity">
    <reaction evidence="23">
        <text>tetracosanoyl-CoA + oxidized [electron-transfer flavoprotein] + H(+) = (2E)-tetracosenoyl-CoA + reduced [electron-transfer flavoprotein]</text>
        <dbReference type="Rhea" id="RHEA:47232"/>
        <dbReference type="Rhea" id="RHEA-COMP:10685"/>
        <dbReference type="Rhea" id="RHEA-COMP:10686"/>
        <dbReference type="ChEBI" id="CHEBI:15378"/>
        <dbReference type="ChEBI" id="CHEBI:57692"/>
        <dbReference type="ChEBI" id="CHEBI:58307"/>
        <dbReference type="ChEBI" id="CHEBI:65052"/>
        <dbReference type="ChEBI" id="CHEBI:74693"/>
    </reaction>
    <physiologicalReaction direction="left-to-right" evidence="23">
        <dbReference type="Rhea" id="RHEA:47233"/>
    </physiologicalReaction>
</comment>
<evidence type="ECO:0000256" key="19">
    <source>
        <dbReference type="ARBA" id="ARBA00045422"/>
    </source>
</evidence>
<accession>A0A6L2PMX3</accession>
<evidence type="ECO:0000256" key="25">
    <source>
        <dbReference type="ARBA" id="ARBA00049050"/>
    </source>
</evidence>
<evidence type="ECO:0000256" key="22">
    <source>
        <dbReference type="ARBA" id="ARBA00047916"/>
    </source>
</evidence>
<dbReference type="InterPro" id="IPR037069">
    <property type="entry name" value="AcylCoA_DH/ox_N_sf"/>
</dbReference>
<evidence type="ECO:0000256" key="13">
    <source>
        <dbReference type="ARBA" id="ARBA00023002"/>
    </source>
</evidence>
<evidence type="ECO:0000256" key="2">
    <source>
        <dbReference type="ARBA" id="ARBA00004637"/>
    </source>
</evidence>
<comment type="similarity">
    <text evidence="4 28">Belongs to the acyl-CoA dehydrogenase family.</text>
</comment>
<evidence type="ECO:0000256" key="27">
    <source>
        <dbReference type="ARBA" id="ARBA00049224"/>
    </source>
</evidence>
<dbReference type="FunCoup" id="A0A6L2PMX3">
    <property type="interactions" value="716"/>
</dbReference>
<dbReference type="Pfam" id="PF00441">
    <property type="entry name" value="Acyl-CoA_dh_1"/>
    <property type="match status" value="1"/>
</dbReference>
<dbReference type="Gene3D" id="1.20.140.10">
    <property type="entry name" value="Butyryl-CoA Dehydrogenase, subunit A, domain 3"/>
    <property type="match status" value="2"/>
</dbReference>
<evidence type="ECO:0000259" key="31">
    <source>
        <dbReference type="Pfam" id="PF02771"/>
    </source>
</evidence>
<name>A0A6L2PMX3_COPFO</name>
<feature type="domain" description="Acyl-CoA dehydrogenase/oxidase N-terminal" evidence="31">
    <location>
        <begin position="27"/>
        <end position="135"/>
    </location>
</feature>
<dbReference type="InParanoid" id="A0A6L2PMX3"/>